<evidence type="ECO:0000256" key="1">
    <source>
        <dbReference type="SAM" id="MobiDB-lite"/>
    </source>
</evidence>
<gene>
    <name evidence="3" type="ORF">CEPIT_LOCUS32412</name>
</gene>
<protein>
    <recommendedName>
        <fullName evidence="2">Retrotransposon Copia-like N-terminal domain-containing protein</fullName>
    </recommendedName>
</protein>
<evidence type="ECO:0000313" key="3">
    <source>
        <dbReference type="EMBL" id="CAH9132740.1"/>
    </source>
</evidence>
<comment type="caution">
    <text evidence="3">The sequence shown here is derived from an EMBL/GenBank/DDBJ whole genome shotgun (WGS) entry which is preliminary data.</text>
</comment>
<reference evidence="3" key="1">
    <citation type="submission" date="2022-07" db="EMBL/GenBank/DDBJ databases">
        <authorList>
            <person name="Macas J."/>
            <person name="Novak P."/>
            <person name="Neumann P."/>
        </authorList>
    </citation>
    <scope>NUCLEOTIDE SEQUENCE</scope>
</reference>
<feature type="region of interest" description="Disordered" evidence="1">
    <location>
        <begin position="292"/>
        <end position="322"/>
    </location>
</feature>
<feature type="region of interest" description="Disordered" evidence="1">
    <location>
        <begin position="361"/>
        <end position="385"/>
    </location>
</feature>
<sequence length="385" mass="44286">MSGDQTERRKINDPASPYYLSSSDYPGQNICGLVLTGESNYKEWATSMKNAFRAKRKLVFLDGTIKRPETNARDLEDWLTVHSMAVGWIMTLVDQALRTNLVYTETVCELWNDLEQRFAAGDAMRTYELKELIRDCRQDGQTITTYFGRLKGLWDDYDDYWKFPQCTCGACTCNLNKLLLKYVETEKIHDFLMGLDHKVYKNLRSNILSLDDLPSLTRVYKLVTQEERLQNLTRGKEEKTEAMAFATRTTSNLDEKEGKIKCTFCHKTGHEAENCFRRTGNYPDWWYENPGRGRGERSRGGPSRGGHGRGRSGRGGGRSGVHAMHVGEYRDGEPVMHEKKNVVMHKPEFTDEQWQTLMKLMEKSKNNSSEEKLTGPTYEDADWSG</sequence>
<dbReference type="PANTHER" id="PTHR37610:SF101">
    <property type="entry name" value="(RAPE) HYPOTHETICAL PROTEIN"/>
    <property type="match status" value="1"/>
</dbReference>
<keyword evidence="4" id="KW-1185">Reference proteome</keyword>
<evidence type="ECO:0000259" key="2">
    <source>
        <dbReference type="Pfam" id="PF14244"/>
    </source>
</evidence>
<dbReference type="Proteomes" id="UP001152523">
    <property type="component" value="Unassembled WGS sequence"/>
</dbReference>
<organism evidence="3 4">
    <name type="scientific">Cuscuta epithymum</name>
    <dbReference type="NCBI Taxonomy" id="186058"/>
    <lineage>
        <taxon>Eukaryota</taxon>
        <taxon>Viridiplantae</taxon>
        <taxon>Streptophyta</taxon>
        <taxon>Embryophyta</taxon>
        <taxon>Tracheophyta</taxon>
        <taxon>Spermatophyta</taxon>
        <taxon>Magnoliopsida</taxon>
        <taxon>eudicotyledons</taxon>
        <taxon>Gunneridae</taxon>
        <taxon>Pentapetalae</taxon>
        <taxon>asterids</taxon>
        <taxon>lamiids</taxon>
        <taxon>Solanales</taxon>
        <taxon>Convolvulaceae</taxon>
        <taxon>Cuscuteae</taxon>
        <taxon>Cuscuta</taxon>
        <taxon>Cuscuta subgen. Cuscuta</taxon>
    </lineage>
</organism>
<dbReference type="EMBL" id="CAMAPF010000972">
    <property type="protein sequence ID" value="CAH9132740.1"/>
    <property type="molecule type" value="Genomic_DNA"/>
</dbReference>
<feature type="domain" description="Retrotransposon Copia-like N-terminal" evidence="2">
    <location>
        <begin position="22"/>
        <end position="69"/>
    </location>
</feature>
<dbReference type="AlphaFoldDB" id="A0AAV0FB51"/>
<name>A0AAV0FB51_9ASTE</name>
<dbReference type="InterPro" id="IPR029472">
    <property type="entry name" value="Copia-like_N"/>
</dbReference>
<dbReference type="Pfam" id="PF14244">
    <property type="entry name" value="Retrotran_gag_3"/>
    <property type="match status" value="1"/>
</dbReference>
<feature type="compositionally biased region" description="Basic and acidic residues" evidence="1">
    <location>
        <begin position="361"/>
        <end position="373"/>
    </location>
</feature>
<dbReference type="PANTHER" id="PTHR37610">
    <property type="entry name" value="CCHC-TYPE DOMAIN-CONTAINING PROTEIN"/>
    <property type="match status" value="1"/>
</dbReference>
<evidence type="ECO:0000313" key="4">
    <source>
        <dbReference type="Proteomes" id="UP001152523"/>
    </source>
</evidence>
<accession>A0AAV0FB51</accession>
<proteinExistence type="predicted"/>